<reference evidence="2" key="1">
    <citation type="journal article" date="2019" name="Int. J. Syst. Evol. Microbiol.">
        <title>The Global Catalogue of Microorganisms (GCM) 10K type strain sequencing project: providing services to taxonomists for standard genome sequencing and annotation.</title>
        <authorList>
            <consortium name="The Broad Institute Genomics Platform"/>
            <consortium name="The Broad Institute Genome Sequencing Center for Infectious Disease"/>
            <person name="Wu L."/>
            <person name="Ma J."/>
        </authorList>
    </citation>
    <scope>NUCLEOTIDE SEQUENCE [LARGE SCALE GENOMIC DNA]</scope>
    <source>
        <strain evidence="2">CCM 7756</strain>
    </source>
</reference>
<evidence type="ECO:0000313" key="1">
    <source>
        <dbReference type="EMBL" id="MFC3388793.1"/>
    </source>
</evidence>
<dbReference type="EMBL" id="JBHRVQ010000001">
    <property type="protein sequence ID" value="MFC3388793.1"/>
    <property type="molecule type" value="Genomic_DNA"/>
</dbReference>
<accession>A0ABV7N7X4</accession>
<proteinExistence type="predicted"/>
<evidence type="ECO:0000313" key="2">
    <source>
        <dbReference type="Proteomes" id="UP001595637"/>
    </source>
</evidence>
<sequence>MTNLTLSIDPKDFAKMALMANPSTSESIEDKAKDSLELYLSAYKLAEKYERFSNSTQETSEAFSNIRDIDINM</sequence>
<keyword evidence="2" id="KW-1185">Reference proteome</keyword>
<organism evidence="1 2">
    <name type="scientific">Salinicoccus sesuvii</name>
    <dbReference type="NCBI Taxonomy" id="868281"/>
    <lineage>
        <taxon>Bacteria</taxon>
        <taxon>Bacillati</taxon>
        <taxon>Bacillota</taxon>
        <taxon>Bacilli</taxon>
        <taxon>Bacillales</taxon>
        <taxon>Staphylococcaceae</taxon>
        <taxon>Salinicoccus</taxon>
    </lineage>
</organism>
<comment type="caution">
    <text evidence="1">The sequence shown here is derived from an EMBL/GenBank/DDBJ whole genome shotgun (WGS) entry which is preliminary data.</text>
</comment>
<dbReference type="RefSeq" id="WP_380654800.1">
    <property type="nucleotide sequence ID" value="NZ_JBHRVQ010000001.1"/>
</dbReference>
<protein>
    <submittedName>
        <fullName evidence="1">Uncharacterized protein</fullName>
    </submittedName>
</protein>
<name>A0ABV7N7X4_9STAP</name>
<gene>
    <name evidence="1" type="ORF">ACFOEO_09445</name>
</gene>
<dbReference type="Proteomes" id="UP001595637">
    <property type="component" value="Unassembled WGS sequence"/>
</dbReference>